<dbReference type="GO" id="GO:0043565">
    <property type="term" value="F:sequence-specific DNA binding"/>
    <property type="evidence" value="ECO:0007669"/>
    <property type="project" value="TreeGrafter"/>
</dbReference>
<dbReference type="PANTHER" id="PTHR30481">
    <property type="entry name" value="DNA ADENINE METHYLASE"/>
    <property type="match status" value="1"/>
</dbReference>
<keyword evidence="5 8" id="KW-0949">S-adenosyl-L-methionine</keyword>
<accession>A0A9X3H9R2</accession>
<keyword evidence="3 8" id="KW-0489">Methyltransferase</keyword>
<dbReference type="Pfam" id="PF02086">
    <property type="entry name" value="MethyltransfD12"/>
    <property type="match status" value="1"/>
</dbReference>
<dbReference type="InterPro" id="IPR002052">
    <property type="entry name" value="DNA_methylase_N6_adenine_CS"/>
</dbReference>
<evidence type="ECO:0000256" key="8">
    <source>
        <dbReference type="RuleBase" id="RU361257"/>
    </source>
</evidence>
<dbReference type="PIRSF" id="PIRSF000398">
    <property type="entry name" value="M_m6A_EcoRV"/>
    <property type="match status" value="1"/>
</dbReference>
<dbReference type="NCBIfam" id="TIGR00571">
    <property type="entry name" value="dam"/>
    <property type="match status" value="1"/>
</dbReference>
<gene>
    <name evidence="9" type="ORF">NND69_03150</name>
</gene>
<dbReference type="GO" id="GO:0009007">
    <property type="term" value="F:site-specific DNA-methyltransferase (adenine-specific) activity"/>
    <property type="evidence" value="ECO:0007669"/>
    <property type="project" value="UniProtKB-UniRule"/>
</dbReference>
<sequence length="282" mass="32721">MKKKNIMISPILKWVGGKRQLLKDIKELIPKQITTYVEPFVGGGAVLFDLQPDNAIINDYNEELINVYRVVKEEPEKLLNFLEEHHKLNSEDYFYKIRALDRNDNYIDMGYIEKAARIIYLNKTCYNGLFRVNQAGQFNTPYGKYKNPNIINRPTILAMSKYFNEMKSLKIGSGDYANTLKGLRKGSFVYFDPPYLPISSASSFTGYTDQGFGYEEQERLKKECDKLNKIGIKFMLSNSDHPLIRELYKEYNIITVKANRSINSNANKRGEINEVLVINYEK</sequence>
<dbReference type="EMBL" id="JANDZV010000002">
    <property type="protein sequence ID" value="MCZ7407360.1"/>
    <property type="molecule type" value="Genomic_DNA"/>
</dbReference>
<evidence type="ECO:0000256" key="2">
    <source>
        <dbReference type="ARBA" id="ARBA00011900"/>
    </source>
</evidence>
<organism evidence="9 10">
    <name type="scientific">Parvimonas micra</name>
    <dbReference type="NCBI Taxonomy" id="33033"/>
    <lineage>
        <taxon>Bacteria</taxon>
        <taxon>Bacillati</taxon>
        <taxon>Bacillota</taxon>
        <taxon>Tissierellia</taxon>
        <taxon>Tissierellales</taxon>
        <taxon>Peptoniphilaceae</taxon>
        <taxon>Parvimonas</taxon>
    </lineage>
</organism>
<name>A0A9X3H9R2_9FIRM</name>
<evidence type="ECO:0000256" key="4">
    <source>
        <dbReference type="ARBA" id="ARBA00022679"/>
    </source>
</evidence>
<dbReference type="GO" id="GO:1904047">
    <property type="term" value="F:S-adenosyl-L-methionine binding"/>
    <property type="evidence" value="ECO:0007669"/>
    <property type="project" value="TreeGrafter"/>
</dbReference>
<evidence type="ECO:0000256" key="5">
    <source>
        <dbReference type="ARBA" id="ARBA00022691"/>
    </source>
</evidence>
<proteinExistence type="inferred from homology"/>
<dbReference type="GO" id="GO:0006298">
    <property type="term" value="P:mismatch repair"/>
    <property type="evidence" value="ECO:0007669"/>
    <property type="project" value="TreeGrafter"/>
</dbReference>
<comment type="similarity">
    <text evidence="1 8">Belongs to the N(4)/N(6)-methyltransferase family.</text>
</comment>
<feature type="binding site" evidence="7">
    <location>
        <position position="14"/>
    </location>
    <ligand>
        <name>S-adenosyl-L-methionine</name>
        <dbReference type="ChEBI" id="CHEBI:59789"/>
    </ligand>
</feature>
<dbReference type="AlphaFoldDB" id="A0A9X3H9R2"/>
<feature type="binding site" evidence="7">
    <location>
        <position position="18"/>
    </location>
    <ligand>
        <name>S-adenosyl-L-methionine</name>
        <dbReference type="ChEBI" id="CHEBI:59789"/>
    </ligand>
</feature>
<evidence type="ECO:0000256" key="6">
    <source>
        <dbReference type="ARBA" id="ARBA00047942"/>
    </source>
</evidence>
<dbReference type="InterPro" id="IPR023095">
    <property type="entry name" value="Ade_MeTrfase_dom_2"/>
</dbReference>
<dbReference type="PANTHER" id="PTHR30481:SF3">
    <property type="entry name" value="DNA ADENINE METHYLASE"/>
    <property type="match status" value="1"/>
</dbReference>
<evidence type="ECO:0000313" key="10">
    <source>
        <dbReference type="Proteomes" id="UP001141458"/>
    </source>
</evidence>
<dbReference type="InterPro" id="IPR029063">
    <property type="entry name" value="SAM-dependent_MTases_sf"/>
</dbReference>
<dbReference type="GO" id="GO:0032259">
    <property type="term" value="P:methylation"/>
    <property type="evidence" value="ECO:0007669"/>
    <property type="project" value="UniProtKB-KW"/>
</dbReference>
<evidence type="ECO:0000256" key="3">
    <source>
        <dbReference type="ARBA" id="ARBA00022603"/>
    </source>
</evidence>
<keyword evidence="4 8" id="KW-0808">Transferase</keyword>
<evidence type="ECO:0000313" key="9">
    <source>
        <dbReference type="EMBL" id="MCZ7407360.1"/>
    </source>
</evidence>
<dbReference type="GO" id="GO:0009307">
    <property type="term" value="P:DNA restriction-modification system"/>
    <property type="evidence" value="ECO:0007669"/>
    <property type="project" value="InterPro"/>
</dbReference>
<dbReference type="InterPro" id="IPR012327">
    <property type="entry name" value="MeTrfase_D12"/>
</dbReference>
<dbReference type="Gene3D" id="1.10.1020.10">
    <property type="entry name" value="Adenine-specific Methyltransferase, Domain 2"/>
    <property type="match status" value="1"/>
</dbReference>
<evidence type="ECO:0000256" key="1">
    <source>
        <dbReference type="ARBA" id="ARBA00006594"/>
    </source>
</evidence>
<dbReference type="EC" id="2.1.1.72" evidence="2 8"/>
<dbReference type="InterPro" id="IPR012263">
    <property type="entry name" value="M_m6A_EcoRV"/>
</dbReference>
<comment type="caution">
    <text evidence="9">The sequence shown here is derived from an EMBL/GenBank/DDBJ whole genome shotgun (WGS) entry which is preliminary data.</text>
</comment>
<dbReference type="PROSITE" id="PS00092">
    <property type="entry name" value="N6_MTASE"/>
    <property type="match status" value="1"/>
</dbReference>
<protein>
    <recommendedName>
        <fullName evidence="2 8">Site-specific DNA-methyltransferase (adenine-specific)</fullName>
        <ecNumber evidence="2 8">2.1.1.72</ecNumber>
    </recommendedName>
</protein>
<dbReference type="PRINTS" id="PR00505">
    <property type="entry name" value="D12N6MTFRASE"/>
</dbReference>
<comment type="catalytic activity">
    <reaction evidence="6 8">
        <text>a 2'-deoxyadenosine in DNA + S-adenosyl-L-methionine = an N(6)-methyl-2'-deoxyadenosine in DNA + S-adenosyl-L-homocysteine + H(+)</text>
        <dbReference type="Rhea" id="RHEA:15197"/>
        <dbReference type="Rhea" id="RHEA-COMP:12418"/>
        <dbReference type="Rhea" id="RHEA-COMP:12419"/>
        <dbReference type="ChEBI" id="CHEBI:15378"/>
        <dbReference type="ChEBI" id="CHEBI:57856"/>
        <dbReference type="ChEBI" id="CHEBI:59789"/>
        <dbReference type="ChEBI" id="CHEBI:90615"/>
        <dbReference type="ChEBI" id="CHEBI:90616"/>
        <dbReference type="EC" id="2.1.1.72"/>
    </reaction>
</comment>
<reference evidence="9" key="1">
    <citation type="submission" date="2022-07" db="EMBL/GenBank/DDBJ databases">
        <title>Parvimonas micra travels from the subgingival sulcus of the human oral cavity to the colorectal adenocarcinoma.</title>
        <authorList>
            <person name="Conde-Perez K."/>
            <person name="Buetas E."/>
            <person name="Aja-Macaya P."/>
            <person name="Martin-De Arribas E."/>
            <person name="Iglesias-Corras I."/>
            <person name="Trigo-Tasende N."/>
            <person name="Nasser-Ali M."/>
            <person name="Estevez L.S."/>
            <person name="Rumbo-Feal S."/>
            <person name="Otero-Alen B."/>
            <person name="Noguera J.F."/>
            <person name="Concha A."/>
            <person name="Pardinas-Lopez S."/>
            <person name="Carda-Dieguez M."/>
            <person name="Gomez-Randulfe I."/>
            <person name="Martinez-Lago N."/>
            <person name="Ladra S."/>
            <person name="Aparicio L.A."/>
            <person name="Bou G."/>
            <person name="Mira A."/>
            <person name="Vallejo J.A."/>
            <person name="Poza M."/>
        </authorList>
    </citation>
    <scope>NUCLEOTIDE SEQUENCE</scope>
    <source>
        <strain evidence="9">PM79KC-AC-4</strain>
    </source>
</reference>
<feature type="binding site" evidence="7">
    <location>
        <position position="192"/>
    </location>
    <ligand>
        <name>S-adenosyl-L-methionine</name>
        <dbReference type="ChEBI" id="CHEBI:59789"/>
    </ligand>
</feature>
<evidence type="ECO:0000256" key="7">
    <source>
        <dbReference type="PIRSR" id="PIRSR000398-1"/>
    </source>
</evidence>
<dbReference type="Proteomes" id="UP001141458">
    <property type="component" value="Unassembled WGS sequence"/>
</dbReference>
<dbReference type="SUPFAM" id="SSF53335">
    <property type="entry name" value="S-adenosyl-L-methionine-dependent methyltransferases"/>
    <property type="match status" value="1"/>
</dbReference>
<dbReference type="RefSeq" id="WP_269720639.1">
    <property type="nucleotide sequence ID" value="NZ_CP101408.1"/>
</dbReference>
<dbReference type="Gene3D" id="3.40.50.150">
    <property type="entry name" value="Vaccinia Virus protein VP39"/>
    <property type="match status" value="1"/>
</dbReference>
<feature type="binding site" evidence="7">
    <location>
        <position position="59"/>
    </location>
    <ligand>
        <name>S-adenosyl-L-methionine</name>
        <dbReference type="ChEBI" id="CHEBI:59789"/>
    </ligand>
</feature>